<dbReference type="Proteomes" id="UP000198888">
    <property type="component" value="Unassembled WGS sequence"/>
</dbReference>
<keyword evidence="3" id="KW-1185">Reference proteome</keyword>
<dbReference type="STRING" id="1073996.SAMN05444271_11646"/>
<feature type="compositionally biased region" description="Polar residues" evidence="1">
    <location>
        <begin position="1"/>
        <end position="15"/>
    </location>
</feature>
<evidence type="ECO:0000313" key="2">
    <source>
        <dbReference type="EMBL" id="SEJ01654.1"/>
    </source>
</evidence>
<feature type="compositionally biased region" description="Basic and acidic residues" evidence="1">
    <location>
        <begin position="17"/>
        <end position="28"/>
    </location>
</feature>
<feature type="region of interest" description="Disordered" evidence="1">
    <location>
        <begin position="1"/>
        <end position="53"/>
    </location>
</feature>
<gene>
    <name evidence="2" type="ORF">SAMN05444271_11646</name>
</gene>
<name>A0A1H6VFA6_9EURY</name>
<dbReference type="GeneID" id="43932771"/>
<reference evidence="2 3" key="1">
    <citation type="submission" date="2016-10" db="EMBL/GenBank/DDBJ databases">
        <authorList>
            <person name="de Groot N.N."/>
        </authorList>
    </citation>
    <scope>NUCLEOTIDE SEQUENCE [LARGE SCALE GENOMIC DNA]</scope>
    <source>
        <strain evidence="2 3">DSM 22187</strain>
    </source>
</reference>
<evidence type="ECO:0000313" key="3">
    <source>
        <dbReference type="Proteomes" id="UP000198888"/>
    </source>
</evidence>
<accession>A0A2H4Q3M7</accession>
<proteinExistence type="predicted"/>
<sequence>MTDSKPYSDRYTVSTHHFGDESRVDEQGYLHTGRAQRQPERVVVSCGTTEGRR</sequence>
<accession>A0A1H6VFA6</accession>
<dbReference type="KEGG" id="hae:halTADL_2227"/>
<dbReference type="RefSeq" id="WP_162551716.1">
    <property type="nucleotide sequence ID" value="NZ_CP024845.1"/>
</dbReference>
<evidence type="ECO:0000256" key="1">
    <source>
        <dbReference type="SAM" id="MobiDB-lite"/>
    </source>
</evidence>
<dbReference type="EMBL" id="FNYR01000016">
    <property type="protein sequence ID" value="SEJ01654.1"/>
    <property type="molecule type" value="Genomic_DNA"/>
</dbReference>
<protein>
    <submittedName>
        <fullName evidence="2">Uncharacterized protein</fullName>
    </submittedName>
</protein>
<organism evidence="2 3">
    <name type="scientific">Halohasta litchfieldiae</name>
    <dbReference type="NCBI Taxonomy" id="1073996"/>
    <lineage>
        <taxon>Archaea</taxon>
        <taxon>Methanobacteriati</taxon>
        <taxon>Methanobacteriota</taxon>
        <taxon>Stenosarchaea group</taxon>
        <taxon>Halobacteria</taxon>
        <taxon>Halobacteriales</taxon>
        <taxon>Haloferacaceae</taxon>
        <taxon>Halohasta</taxon>
    </lineage>
</organism>
<dbReference type="AlphaFoldDB" id="A0A1H6VFA6"/>